<comment type="caution">
    <text evidence="1">The sequence shown here is derived from an EMBL/GenBank/DDBJ whole genome shotgun (WGS) entry which is preliminary data.</text>
</comment>
<accession>A0ABR2KG10</accession>
<organism evidence="1 2">
    <name type="scientific">Tritrichomonas musculus</name>
    <dbReference type="NCBI Taxonomy" id="1915356"/>
    <lineage>
        <taxon>Eukaryota</taxon>
        <taxon>Metamonada</taxon>
        <taxon>Parabasalia</taxon>
        <taxon>Tritrichomonadida</taxon>
        <taxon>Tritrichomonadidae</taxon>
        <taxon>Tritrichomonas</taxon>
    </lineage>
</organism>
<proteinExistence type="predicted"/>
<evidence type="ECO:0000313" key="1">
    <source>
        <dbReference type="EMBL" id="KAK8889801.1"/>
    </source>
</evidence>
<dbReference type="EMBL" id="JAPFFF010000005">
    <property type="protein sequence ID" value="KAK8889801.1"/>
    <property type="molecule type" value="Genomic_DNA"/>
</dbReference>
<keyword evidence="2" id="KW-1185">Reference proteome</keyword>
<sequence>MRNGFVIFLHDFIAKRQTSLFRPLINDLGYRQEKSSDYFSKVSFTNNAPASLYSDPYKINRTMTIKETHESAIYNDQHVMIKASDTNAHYYCENLSRGVADLSIGHDSKIHYDEQKLFINIIKRITTSRNRKQTAASATATSR</sequence>
<gene>
    <name evidence="1" type="ORF">M9Y10_034555</name>
</gene>
<dbReference type="Proteomes" id="UP001470230">
    <property type="component" value="Unassembled WGS sequence"/>
</dbReference>
<reference evidence="1 2" key="1">
    <citation type="submission" date="2024-04" db="EMBL/GenBank/DDBJ databases">
        <title>Tritrichomonas musculus Genome.</title>
        <authorList>
            <person name="Alves-Ferreira E."/>
            <person name="Grigg M."/>
            <person name="Lorenzi H."/>
            <person name="Galac M."/>
        </authorList>
    </citation>
    <scope>NUCLEOTIDE SEQUENCE [LARGE SCALE GENOMIC DNA]</scope>
    <source>
        <strain evidence="1 2">EAF2021</strain>
    </source>
</reference>
<name>A0ABR2KG10_9EUKA</name>
<protein>
    <submittedName>
        <fullName evidence="1">Uncharacterized protein</fullName>
    </submittedName>
</protein>
<evidence type="ECO:0000313" key="2">
    <source>
        <dbReference type="Proteomes" id="UP001470230"/>
    </source>
</evidence>